<feature type="compositionally biased region" description="Low complexity" evidence="1">
    <location>
        <begin position="222"/>
        <end position="241"/>
    </location>
</feature>
<organism evidence="2 3">
    <name type="scientific">Chlamydomonas reinhardtii</name>
    <name type="common">Chlamydomonas smithii</name>
    <dbReference type="NCBI Taxonomy" id="3055"/>
    <lineage>
        <taxon>Eukaryota</taxon>
        <taxon>Viridiplantae</taxon>
        <taxon>Chlorophyta</taxon>
        <taxon>core chlorophytes</taxon>
        <taxon>Chlorophyceae</taxon>
        <taxon>CS clade</taxon>
        <taxon>Chlamydomonadales</taxon>
        <taxon>Chlamydomonadaceae</taxon>
        <taxon>Chlamydomonas</taxon>
    </lineage>
</organism>
<dbReference type="Gene3D" id="1.25.40.280">
    <property type="entry name" value="alix/aip1 like domains"/>
    <property type="match status" value="1"/>
</dbReference>
<reference evidence="2 3" key="1">
    <citation type="journal article" date="2007" name="Science">
        <title>The Chlamydomonas genome reveals the evolution of key animal and plant functions.</title>
        <authorList>
            <person name="Merchant S.S."/>
            <person name="Prochnik S.E."/>
            <person name="Vallon O."/>
            <person name="Harris E.H."/>
            <person name="Karpowicz S.J."/>
            <person name="Witman G.B."/>
            <person name="Terry A."/>
            <person name="Salamov A."/>
            <person name="Fritz-Laylin L.K."/>
            <person name="Marechal-Drouard L."/>
            <person name="Marshall W.F."/>
            <person name="Qu L.H."/>
            <person name="Nelson D.R."/>
            <person name="Sanderfoot A.A."/>
            <person name="Spalding M.H."/>
            <person name="Kapitonov V.V."/>
            <person name="Ren Q."/>
            <person name="Ferris P."/>
            <person name="Lindquist E."/>
            <person name="Shapiro H."/>
            <person name="Lucas S.M."/>
            <person name="Grimwood J."/>
            <person name="Schmutz J."/>
            <person name="Cardol P."/>
            <person name="Cerutti H."/>
            <person name="Chanfreau G."/>
            <person name="Chen C.L."/>
            <person name="Cognat V."/>
            <person name="Croft M.T."/>
            <person name="Dent R."/>
            <person name="Dutcher S."/>
            <person name="Fernandez E."/>
            <person name="Fukuzawa H."/>
            <person name="Gonzalez-Ballester D."/>
            <person name="Gonzalez-Halphen D."/>
            <person name="Hallmann A."/>
            <person name="Hanikenne M."/>
            <person name="Hippler M."/>
            <person name="Inwood W."/>
            <person name="Jabbari K."/>
            <person name="Kalanon M."/>
            <person name="Kuras R."/>
            <person name="Lefebvre P.A."/>
            <person name="Lemaire S.D."/>
            <person name="Lobanov A.V."/>
            <person name="Lohr M."/>
            <person name="Manuell A."/>
            <person name="Meier I."/>
            <person name="Mets L."/>
            <person name="Mittag M."/>
            <person name="Mittelmeier T."/>
            <person name="Moroney J.V."/>
            <person name="Moseley J."/>
            <person name="Napoli C."/>
            <person name="Nedelcu A.M."/>
            <person name="Niyogi K."/>
            <person name="Novoselov S.V."/>
            <person name="Paulsen I.T."/>
            <person name="Pazour G."/>
            <person name="Purton S."/>
            <person name="Ral J.P."/>
            <person name="Riano-Pachon D.M."/>
            <person name="Riekhof W."/>
            <person name="Rymarquis L."/>
            <person name="Schroda M."/>
            <person name="Stern D."/>
            <person name="Umen J."/>
            <person name="Willows R."/>
            <person name="Wilson N."/>
            <person name="Zimmer S.L."/>
            <person name="Allmer J."/>
            <person name="Balk J."/>
            <person name="Bisova K."/>
            <person name="Chen C.J."/>
            <person name="Elias M."/>
            <person name="Gendler K."/>
            <person name="Hauser C."/>
            <person name="Lamb M.R."/>
            <person name="Ledford H."/>
            <person name="Long J.C."/>
            <person name="Minagawa J."/>
            <person name="Page M.D."/>
            <person name="Pan J."/>
            <person name="Pootakham W."/>
            <person name="Roje S."/>
            <person name="Rose A."/>
            <person name="Stahlberg E."/>
            <person name="Terauchi A.M."/>
            <person name="Yang P."/>
            <person name="Ball S."/>
            <person name="Bowler C."/>
            <person name="Dieckmann C.L."/>
            <person name="Gladyshev V.N."/>
            <person name="Green P."/>
            <person name="Jorgensen R."/>
            <person name="Mayfield S."/>
            <person name="Mueller-Roeber B."/>
            <person name="Rajamani S."/>
            <person name="Sayre R.T."/>
            <person name="Brokstein P."/>
            <person name="Dubchak I."/>
            <person name="Goodstein D."/>
            <person name="Hornick L."/>
            <person name="Huang Y.W."/>
            <person name="Jhaveri J."/>
            <person name="Luo Y."/>
            <person name="Martinez D."/>
            <person name="Ngau W.C."/>
            <person name="Otillar B."/>
            <person name="Poliakov A."/>
            <person name="Porter A."/>
            <person name="Szajkowski L."/>
            <person name="Werner G."/>
            <person name="Zhou K."/>
            <person name="Grigoriev I.V."/>
            <person name="Rokhsar D.S."/>
            <person name="Grossman A.R."/>
        </authorList>
    </citation>
    <scope>NUCLEOTIDE SEQUENCE [LARGE SCALE GENOMIC DNA]</scope>
    <source>
        <strain evidence="3">CC-503</strain>
    </source>
</reference>
<dbReference type="RefSeq" id="XP_042921210.1">
    <property type="nucleotide sequence ID" value="XM_043065681.1"/>
</dbReference>
<evidence type="ECO:0000313" key="2">
    <source>
        <dbReference type="EMBL" id="PNW78893.1"/>
    </source>
</evidence>
<name>A0A2K3DED2_CHLRE</name>
<protein>
    <recommendedName>
        <fullName evidence="4">BRO1 domain-containing protein</fullName>
    </recommendedName>
</protein>
<feature type="compositionally biased region" description="Pro residues" evidence="1">
    <location>
        <begin position="491"/>
        <end position="502"/>
    </location>
</feature>
<gene>
    <name evidence="2" type="ORF">CHLRE_09g393580v5</name>
</gene>
<dbReference type="STRING" id="3055.A0A2K3DED2"/>
<dbReference type="InterPro" id="IPR038499">
    <property type="entry name" value="BRO1_sf"/>
</dbReference>
<keyword evidence="3" id="KW-1185">Reference proteome</keyword>
<dbReference type="PANTHER" id="PTHR23032:SF13">
    <property type="entry name" value="BRO1 DOMAIN-CONTAINING PROTEIN BROX"/>
    <property type="match status" value="1"/>
</dbReference>
<dbReference type="Gramene" id="PNW78893">
    <property type="protein sequence ID" value="PNW78893"/>
    <property type="gene ID" value="CHLRE_09g393580v5"/>
</dbReference>
<dbReference type="EMBL" id="CM008970">
    <property type="protein sequence ID" value="PNW78893.1"/>
    <property type="molecule type" value="Genomic_DNA"/>
</dbReference>
<dbReference type="PANTHER" id="PTHR23032">
    <property type="entry name" value="BRO1 DOMAIN-CONTAINING PROTEIN BROX"/>
    <property type="match status" value="1"/>
</dbReference>
<dbReference type="AlphaFoldDB" id="A0A2K3DED2"/>
<feature type="compositionally biased region" description="Gly residues" evidence="1">
    <location>
        <begin position="242"/>
        <end position="260"/>
    </location>
</feature>
<dbReference type="Proteomes" id="UP000006906">
    <property type="component" value="Chromosome 9"/>
</dbReference>
<dbReference type="GeneID" id="66054659"/>
<feature type="region of interest" description="Disordered" evidence="1">
    <location>
        <begin position="222"/>
        <end position="260"/>
    </location>
</feature>
<sequence length="514" mass="50250">MHPQLKQQLVLEAVTGLAFSEPWLNLSTKPFDYSAAFSKQGGAAAGAVAAAAMAARPESILELTFQRGAFSTWMQQPAAGGAAAAAAATKAHLPEGLLQGLTGLAARLHGLMDALAVAGGAAPGGAARPADAEPATTAATAGGYGNAAASMDVDVGVSVAAAAAVTAGAVRSEWTSALSSKSQRMLRLDCLPQELAMIYTAYAAALRQAAWQRVADATAAAASNSSSSPDAAAATSTPPADAGGGVAGGGEGGSSGGAVGGGGRDAGVPAALTAAVAGLRRAAGVYDYLGAELLPALGGGAAAPGDVPLELLPAAARCMSALCLAEAQALMAAAAEARGMSPGARRALHGGCVTLLKSAEAAAGEVVAAAGATAGAGVSDRLLRVLGAGGALHAAAGCYCLALERQKELELGEAEAAAEECRRLLEAGLKRLERGDPPAWAEGFKALQAAAAHLAAAAHKDRLAVTYQPLPKQPPDAAANAAVRVAAEPFKPAPVRPPPPLPEATGGKGGCAVM</sequence>
<dbReference type="InterPro" id="IPR038898">
    <property type="entry name" value="BROX"/>
</dbReference>
<feature type="region of interest" description="Disordered" evidence="1">
    <location>
        <begin position="490"/>
        <end position="514"/>
    </location>
</feature>
<evidence type="ECO:0008006" key="4">
    <source>
        <dbReference type="Google" id="ProtNLM"/>
    </source>
</evidence>
<evidence type="ECO:0000256" key="1">
    <source>
        <dbReference type="SAM" id="MobiDB-lite"/>
    </source>
</evidence>
<dbReference type="OrthoDB" id="551449at2759"/>
<dbReference type="KEGG" id="cre:CHLRE_09g393580v5"/>
<proteinExistence type="predicted"/>
<accession>A0A2K3DED2</accession>
<dbReference type="InParanoid" id="A0A2K3DED2"/>
<evidence type="ECO:0000313" key="3">
    <source>
        <dbReference type="Proteomes" id="UP000006906"/>
    </source>
</evidence>